<feature type="transmembrane region" description="Helical" evidence="8">
    <location>
        <begin position="326"/>
        <end position="351"/>
    </location>
</feature>
<accession>A0A450RZT0</accession>
<evidence type="ECO:0000256" key="7">
    <source>
        <dbReference type="RuleBase" id="RU000320"/>
    </source>
</evidence>
<feature type="transmembrane region" description="Helical" evidence="8">
    <location>
        <begin position="34"/>
        <end position="54"/>
    </location>
</feature>
<sequence>MTTLPPFLWFFLGAIVVAALRGHAQKAALLLIPILGGIALLGMEEGAIGQLTILDYTLTPVRVDKLSLLFGYLFHLAAFIAFVFALHVRDTVQHVAGLFYAGSAIGAAFAGDLISLFIFWEIMALSSVFLILARRTERARATGLRYLIIQVLSGVLLLAGALVYFRETGSLAFGHIGLAGLGGWLIFLAFGIKCAFPLLHNWLTDAYPEATPTGAVFLSAFTTKVAVYALARGFSGTELLVYIGVIMTCFPIFYAVIENDLRRVLSYSMINQIGFMVCGIGIGTQLAVNGAVAHAFNDVFFKGLLMMSMGAVLYRTGRINGSDLGGLYKTMPITAGFCLVGAASISAFPLFSGFVSKSLVMVAALGEGYHWVWLGLLFASAGVFHHAGIKIPYFAFFAHDSGIRAKEPPLNMLIAMGMAATICVFVGIYPFVLYDLLPYPVTYFPFDATHVIAQIQILFFSALAFVWLQKNGLYPPELRSVNLDAEWLYRRLLPRAIGKFLDWGRPLDRGMREFWRGRAKRSMDAFHVAFGPRSLIAGTYPSGRMVLWVAALLGVYLIFYLR</sequence>
<feature type="transmembrane region" description="Helical" evidence="8">
    <location>
        <begin position="144"/>
        <end position="165"/>
    </location>
</feature>
<name>A0A450RZT0_9GAMM</name>
<feature type="transmembrane region" description="Helical" evidence="8">
    <location>
        <begin position="410"/>
        <end position="431"/>
    </location>
</feature>
<feature type="transmembrane region" description="Helical" evidence="8">
    <location>
        <begin position="239"/>
        <end position="257"/>
    </location>
</feature>
<keyword evidence="2" id="KW-1003">Cell membrane</keyword>
<feature type="transmembrane region" description="Helical" evidence="8">
    <location>
        <begin position="99"/>
        <end position="132"/>
    </location>
</feature>
<dbReference type="PANTHER" id="PTHR42682:SF4">
    <property type="entry name" value="NADH-UBIQUINONE_PLASTOQUINONE"/>
    <property type="match status" value="1"/>
</dbReference>
<evidence type="ECO:0000256" key="8">
    <source>
        <dbReference type="SAM" id="Phobius"/>
    </source>
</evidence>
<feature type="transmembrane region" description="Helical" evidence="8">
    <location>
        <begin position="213"/>
        <end position="233"/>
    </location>
</feature>
<proteinExistence type="predicted"/>
<evidence type="ECO:0000256" key="1">
    <source>
        <dbReference type="ARBA" id="ARBA00004651"/>
    </source>
</evidence>
<evidence type="ECO:0000256" key="5">
    <source>
        <dbReference type="ARBA" id="ARBA00023002"/>
    </source>
</evidence>
<keyword evidence="6 8" id="KW-0472">Membrane</keyword>
<evidence type="ECO:0000256" key="6">
    <source>
        <dbReference type="ARBA" id="ARBA00023136"/>
    </source>
</evidence>
<organism evidence="10">
    <name type="scientific">Candidatus Kentrum sp. DK</name>
    <dbReference type="NCBI Taxonomy" id="2126562"/>
    <lineage>
        <taxon>Bacteria</taxon>
        <taxon>Pseudomonadati</taxon>
        <taxon>Pseudomonadota</taxon>
        <taxon>Gammaproteobacteria</taxon>
        <taxon>Candidatus Kentrum</taxon>
    </lineage>
</organism>
<evidence type="ECO:0000313" key="10">
    <source>
        <dbReference type="EMBL" id="VFJ44765.1"/>
    </source>
</evidence>
<feature type="transmembrane region" description="Helical" evidence="8">
    <location>
        <begin position="294"/>
        <end position="314"/>
    </location>
</feature>
<gene>
    <name evidence="10" type="ORF">BECKDK2373C_GA0170839_100941</name>
</gene>
<evidence type="ECO:0000256" key="3">
    <source>
        <dbReference type="ARBA" id="ARBA00022692"/>
    </source>
</evidence>
<feature type="transmembrane region" description="Helical" evidence="8">
    <location>
        <begin position="171"/>
        <end position="192"/>
    </location>
</feature>
<dbReference type="PANTHER" id="PTHR42682">
    <property type="entry name" value="HYDROGENASE-4 COMPONENT F"/>
    <property type="match status" value="1"/>
</dbReference>
<dbReference type="GO" id="GO:0005886">
    <property type="term" value="C:plasma membrane"/>
    <property type="evidence" value="ECO:0007669"/>
    <property type="project" value="UniProtKB-SubCell"/>
</dbReference>
<dbReference type="NCBIfam" id="NF009310">
    <property type="entry name" value="PRK12668.1"/>
    <property type="match status" value="1"/>
</dbReference>
<dbReference type="Pfam" id="PF00361">
    <property type="entry name" value="Proton_antipo_M"/>
    <property type="match status" value="1"/>
</dbReference>
<dbReference type="GO" id="GO:0016491">
    <property type="term" value="F:oxidoreductase activity"/>
    <property type="evidence" value="ECO:0007669"/>
    <property type="project" value="UniProtKB-KW"/>
</dbReference>
<keyword evidence="4 8" id="KW-1133">Transmembrane helix</keyword>
<feature type="transmembrane region" description="Helical" evidence="8">
    <location>
        <begin position="269"/>
        <end position="288"/>
    </location>
</feature>
<evidence type="ECO:0000259" key="9">
    <source>
        <dbReference type="Pfam" id="PF00361"/>
    </source>
</evidence>
<feature type="transmembrane region" description="Helical" evidence="8">
    <location>
        <begin position="66"/>
        <end position="87"/>
    </location>
</feature>
<evidence type="ECO:0000256" key="2">
    <source>
        <dbReference type="ARBA" id="ARBA00022475"/>
    </source>
</evidence>
<evidence type="ECO:0000256" key="4">
    <source>
        <dbReference type="ARBA" id="ARBA00022989"/>
    </source>
</evidence>
<dbReference type="InterPro" id="IPR001750">
    <property type="entry name" value="ND/Mrp_TM"/>
</dbReference>
<dbReference type="InterPro" id="IPR052175">
    <property type="entry name" value="ComplexI-like_HydComp"/>
</dbReference>
<feature type="transmembrane region" description="Helical" evidence="8">
    <location>
        <begin position="371"/>
        <end position="398"/>
    </location>
</feature>
<feature type="transmembrane region" description="Helical" evidence="8">
    <location>
        <begin position="451"/>
        <end position="468"/>
    </location>
</feature>
<feature type="transmembrane region" description="Helical" evidence="8">
    <location>
        <begin position="545"/>
        <end position="561"/>
    </location>
</feature>
<keyword evidence="5" id="KW-0560">Oxidoreductase</keyword>
<reference evidence="10" key="1">
    <citation type="submission" date="2019-02" db="EMBL/GenBank/DDBJ databases">
        <authorList>
            <person name="Gruber-Vodicka R. H."/>
            <person name="Seah K. B. B."/>
        </authorList>
    </citation>
    <scope>NUCLEOTIDE SEQUENCE</scope>
    <source>
        <strain evidence="10">BECK_DK161</strain>
    </source>
</reference>
<keyword evidence="3 7" id="KW-0812">Transmembrane</keyword>
<protein>
    <submittedName>
        <fullName evidence="10">Multisubunit sodium/proton antiporter, MrpD subunit</fullName>
    </submittedName>
</protein>
<comment type="subcellular location">
    <subcellularLocation>
        <location evidence="1">Cell membrane</location>
        <topology evidence="1">Multi-pass membrane protein</topology>
    </subcellularLocation>
    <subcellularLocation>
        <location evidence="7">Membrane</location>
        <topology evidence="7">Multi-pass membrane protein</topology>
    </subcellularLocation>
</comment>
<feature type="domain" description="NADH:quinone oxidoreductase/Mrp antiporter transmembrane" evidence="9">
    <location>
        <begin position="110"/>
        <end position="377"/>
    </location>
</feature>
<dbReference type="AlphaFoldDB" id="A0A450RZT0"/>
<dbReference type="EMBL" id="CAADEY010000009">
    <property type="protein sequence ID" value="VFJ44765.1"/>
    <property type="molecule type" value="Genomic_DNA"/>
</dbReference>